<dbReference type="EMBL" id="DXFT01000181">
    <property type="protein sequence ID" value="HIX04277.1"/>
    <property type="molecule type" value="Genomic_DNA"/>
</dbReference>
<feature type="non-terminal residue" evidence="2">
    <location>
        <position position="1"/>
    </location>
</feature>
<dbReference type="Proteomes" id="UP000824202">
    <property type="component" value="Unassembled WGS sequence"/>
</dbReference>
<dbReference type="GO" id="GO:0004866">
    <property type="term" value="F:endopeptidase inhibitor activity"/>
    <property type="evidence" value="ECO:0007669"/>
    <property type="project" value="InterPro"/>
</dbReference>
<dbReference type="Pfam" id="PF00207">
    <property type="entry name" value="A2M"/>
    <property type="match status" value="1"/>
</dbReference>
<reference evidence="2" key="1">
    <citation type="journal article" date="2021" name="PeerJ">
        <title>Extensive microbial diversity within the chicken gut microbiome revealed by metagenomics and culture.</title>
        <authorList>
            <person name="Gilroy R."/>
            <person name="Ravi A."/>
            <person name="Getino M."/>
            <person name="Pursley I."/>
            <person name="Horton D.L."/>
            <person name="Alikhan N.F."/>
            <person name="Baker D."/>
            <person name="Gharbi K."/>
            <person name="Hall N."/>
            <person name="Watson M."/>
            <person name="Adriaenssens E.M."/>
            <person name="Foster-Nyarko E."/>
            <person name="Jarju S."/>
            <person name="Secka A."/>
            <person name="Antonio M."/>
            <person name="Oren A."/>
            <person name="Chaudhuri R.R."/>
            <person name="La Ragione R."/>
            <person name="Hildebrand F."/>
            <person name="Pallen M.J."/>
        </authorList>
    </citation>
    <scope>NUCLEOTIDE SEQUENCE</scope>
    <source>
        <strain evidence="2">23274</strain>
    </source>
</reference>
<dbReference type="SMART" id="SM01360">
    <property type="entry name" value="A2M"/>
    <property type="match status" value="1"/>
</dbReference>
<accession>A0A9D1V1B6</accession>
<dbReference type="AlphaFoldDB" id="A0A9D1V1B6"/>
<reference evidence="2" key="2">
    <citation type="submission" date="2021-04" db="EMBL/GenBank/DDBJ databases">
        <authorList>
            <person name="Gilroy R."/>
        </authorList>
    </citation>
    <scope>NUCLEOTIDE SEQUENCE</scope>
    <source>
        <strain evidence="2">23274</strain>
    </source>
</reference>
<dbReference type="PANTHER" id="PTHR40094:SF1">
    <property type="entry name" value="UBIQUITIN DOMAIN-CONTAINING PROTEIN"/>
    <property type="match status" value="1"/>
</dbReference>
<comment type="caution">
    <text evidence="2">The sequence shown here is derived from an EMBL/GenBank/DDBJ whole genome shotgun (WGS) entry which is preliminary data.</text>
</comment>
<proteinExistence type="predicted"/>
<dbReference type="PANTHER" id="PTHR40094">
    <property type="entry name" value="ALPHA-2-MACROGLOBULIN HOMOLOG"/>
    <property type="match status" value="1"/>
</dbReference>
<gene>
    <name evidence="2" type="ORF">H9863_09240</name>
</gene>
<protein>
    <recommendedName>
        <fullName evidence="1">Alpha-2-macroglobulin domain-containing protein</fullName>
    </recommendedName>
</protein>
<feature type="domain" description="Alpha-2-macroglobulin" evidence="1">
    <location>
        <begin position="501"/>
        <end position="593"/>
    </location>
</feature>
<dbReference type="InterPro" id="IPR001599">
    <property type="entry name" value="Macroglobln_a2"/>
</dbReference>
<feature type="non-terminal residue" evidence="2">
    <location>
        <position position="838"/>
    </location>
</feature>
<evidence type="ECO:0000313" key="3">
    <source>
        <dbReference type="Proteomes" id="UP000824202"/>
    </source>
</evidence>
<sequence length="838" mass="94798">GTRQRITVAEYKRPEFEIVLQEPAGLIFGDSTACFRGCVKSFSGAKVAYATVICNINENISYSKDLVKSDTVRTDNAGNFEMTFKAPHVYNEQKPYKITAIVTDSKGETQEGSLPFSVYSGKPTPTLNFTEHVDKTQSAAFGIALDKYAKDTEHKVHYTIAKIVAPKEVNGRIDTTVEKTITTGYLTVKGKDKGTASLDLQGEASGIYLFTAECEGGKAEKIFYLYSPEDQCPPYLTDWWLIQRKTTCAIGEEMDIIIGTSLEDAHVEARFLRPDKPLYQKDFTVSNGVIRIREPYLKAFDTRVTVRISYLKDKVFHTKDIPVNLKREYPQADIELKTFRDHLLPGSQETWEVRVTSKDKAARAEVLAMMYDASLDKIRPYDIGFLPKYAVIFYSLSQETVLHTRQGYWAWYQSKETPEKIHIPPFRFDYLNLYSYVRPAIFYTKAQATIMENERMLGDYEGVGMAEDDLNISADIQVRGKIPVPPAPEMDMPLRTDFNETAFFFPQLETDSNGCASFTFTVPDAMTRWKFIVLATTQEMTYGQRELYTTTSKPLMVRPNLPRFLRKGDHAEIKVTVSNLSDSLQAGKAVLELFDPQSKETVYSQNADFRTEAGGSMTLNFALEVPEEFDVLACRITAQNGNFSDGEQHYLPILDNEVLVNTTLPITLHTAGTHTFSLKEQGKTGRPYRLTFELTANPVWYAVQALPGLTEPRHDNATEISAAYYANAIAAEITRNNPRLVDALRQWQAHPDEQQQSPLSQDPELKSILLEASPWVSEAQSETERIQQLTELLDVNRLAYLQQQALEKLAELQNNEGGWGWFKGMFPNRFITANVLDI</sequence>
<dbReference type="InterPro" id="IPR051802">
    <property type="entry name" value="YfhM-like"/>
</dbReference>
<organism evidence="2 3">
    <name type="scientific">Candidatus Odoribacter faecigallinarum</name>
    <dbReference type="NCBI Taxonomy" id="2838706"/>
    <lineage>
        <taxon>Bacteria</taxon>
        <taxon>Pseudomonadati</taxon>
        <taxon>Bacteroidota</taxon>
        <taxon>Bacteroidia</taxon>
        <taxon>Bacteroidales</taxon>
        <taxon>Odoribacteraceae</taxon>
        <taxon>Odoribacter</taxon>
    </lineage>
</organism>
<evidence type="ECO:0000313" key="2">
    <source>
        <dbReference type="EMBL" id="HIX04277.1"/>
    </source>
</evidence>
<evidence type="ECO:0000259" key="1">
    <source>
        <dbReference type="SMART" id="SM01360"/>
    </source>
</evidence>
<name>A0A9D1V1B6_9BACT</name>